<dbReference type="EMBL" id="CP001814">
    <property type="protein sequence ID" value="ACZ85055.1"/>
    <property type="molecule type" value="Genomic_DNA"/>
</dbReference>
<dbReference type="Proteomes" id="UP000002029">
    <property type="component" value="Chromosome"/>
</dbReference>
<evidence type="ECO:0000313" key="1">
    <source>
        <dbReference type="EMBL" id="ACZ85055.1"/>
    </source>
</evidence>
<name>D2AWA2_STRRD</name>
<accession>D2AWA2</accession>
<evidence type="ECO:0000313" key="2">
    <source>
        <dbReference type="Proteomes" id="UP000002029"/>
    </source>
</evidence>
<keyword evidence="2" id="KW-1185">Reference proteome</keyword>
<reference evidence="1 2" key="1">
    <citation type="journal article" date="2010" name="Stand. Genomic Sci.">
        <title>Complete genome sequence of Streptosporangium roseum type strain (NI 9100).</title>
        <authorList>
            <person name="Nolan M."/>
            <person name="Sikorski J."/>
            <person name="Jando M."/>
            <person name="Lucas S."/>
            <person name="Lapidus A."/>
            <person name="Glavina Del Rio T."/>
            <person name="Chen F."/>
            <person name="Tice H."/>
            <person name="Pitluck S."/>
            <person name="Cheng J.F."/>
            <person name="Chertkov O."/>
            <person name="Sims D."/>
            <person name="Meincke L."/>
            <person name="Brettin T."/>
            <person name="Han C."/>
            <person name="Detter J.C."/>
            <person name="Bruce D."/>
            <person name="Goodwin L."/>
            <person name="Land M."/>
            <person name="Hauser L."/>
            <person name="Chang Y.J."/>
            <person name="Jeffries C.D."/>
            <person name="Ivanova N."/>
            <person name="Mavromatis K."/>
            <person name="Mikhailova N."/>
            <person name="Chen A."/>
            <person name="Palaniappan K."/>
            <person name="Chain P."/>
            <person name="Rohde M."/>
            <person name="Goker M."/>
            <person name="Bristow J."/>
            <person name="Eisen J.A."/>
            <person name="Markowitz V."/>
            <person name="Hugenholtz P."/>
            <person name="Kyrpides N.C."/>
            <person name="Klenk H.P."/>
        </authorList>
    </citation>
    <scope>NUCLEOTIDE SEQUENCE [LARGE SCALE GENOMIC DNA]</scope>
    <source>
        <strain evidence="2">ATCC 12428 / DSM 43021 / JCM 3005 / NI 9100</strain>
    </source>
</reference>
<gene>
    <name evidence="1" type="ordered locus">Sros_2070</name>
</gene>
<dbReference type="AlphaFoldDB" id="D2AWA2"/>
<organism evidence="1 2">
    <name type="scientific">Streptosporangium roseum (strain ATCC 12428 / DSM 43021 / JCM 3005 / KCTC 9067 / NCIMB 10171 / NRRL 2505 / NI 9100)</name>
    <dbReference type="NCBI Taxonomy" id="479432"/>
    <lineage>
        <taxon>Bacteria</taxon>
        <taxon>Bacillati</taxon>
        <taxon>Actinomycetota</taxon>
        <taxon>Actinomycetes</taxon>
        <taxon>Streptosporangiales</taxon>
        <taxon>Streptosporangiaceae</taxon>
        <taxon>Streptosporangium</taxon>
    </lineage>
</organism>
<proteinExistence type="predicted"/>
<dbReference type="KEGG" id="sro:Sros_2070"/>
<dbReference type="HOGENOM" id="CLU_1864049_0_0_11"/>
<dbReference type="STRING" id="479432.Sros_2070"/>
<sequence length="137" mass="14788">MVINDAGVGLAQRLLWLVERRATWGRNRRRSFGSADRFNWSASIARSHISLSIEAFTAVVEASTAGLASHSNRVHPSPASAFSSRSKSQRTCSVNKWATLCEVNSPAAARAVPTIFANAIAPGRITSGSTIPLRVRR</sequence>
<protein>
    <submittedName>
        <fullName evidence="1">Uncharacterized protein</fullName>
    </submittedName>
</protein>